<feature type="region of interest" description="Disordered" evidence="1">
    <location>
        <begin position="153"/>
        <end position="184"/>
    </location>
</feature>
<dbReference type="AlphaFoldDB" id="E2AKG4"/>
<dbReference type="EMBL" id="GL440262">
    <property type="protein sequence ID" value="EFN66106.1"/>
    <property type="molecule type" value="Genomic_DNA"/>
</dbReference>
<accession>E2AKG4</accession>
<organism evidence="3">
    <name type="scientific">Camponotus floridanus</name>
    <name type="common">Florida carpenter ant</name>
    <dbReference type="NCBI Taxonomy" id="104421"/>
    <lineage>
        <taxon>Eukaryota</taxon>
        <taxon>Metazoa</taxon>
        <taxon>Ecdysozoa</taxon>
        <taxon>Arthropoda</taxon>
        <taxon>Hexapoda</taxon>
        <taxon>Insecta</taxon>
        <taxon>Pterygota</taxon>
        <taxon>Neoptera</taxon>
        <taxon>Endopterygota</taxon>
        <taxon>Hymenoptera</taxon>
        <taxon>Apocrita</taxon>
        <taxon>Aculeata</taxon>
        <taxon>Formicoidea</taxon>
        <taxon>Formicidae</taxon>
        <taxon>Formicinae</taxon>
        <taxon>Camponotus</taxon>
    </lineage>
</organism>
<dbReference type="Proteomes" id="UP000000311">
    <property type="component" value="Unassembled WGS sequence"/>
</dbReference>
<evidence type="ECO:0000313" key="3">
    <source>
        <dbReference type="Proteomes" id="UP000000311"/>
    </source>
</evidence>
<evidence type="ECO:0000256" key="1">
    <source>
        <dbReference type="SAM" id="MobiDB-lite"/>
    </source>
</evidence>
<name>E2AKG4_CAMFO</name>
<dbReference type="InParanoid" id="E2AKG4"/>
<proteinExistence type="predicted"/>
<gene>
    <name evidence="2" type="ORF">EAG_15396</name>
</gene>
<sequence>MCESNDDCPIGQYCYTSNRCVNYIDCNRYNRLEGLTEAQTPSQCGPCMKGYASEHLTSNVTSSICKYIENQDPFIKCDEKKCCTLDNNNKKITESNEFQNSIPCTIQYRPIDAYAPAHSNFNININTNPNNNPLSREVAIIDMPNDRDTEILQSDLSNDDNLPNYNDDDNDTIDSGTEPKDEGDQKTANLFISQQATQNITINLNG</sequence>
<dbReference type="OrthoDB" id="7555447at2759"/>
<evidence type="ECO:0000313" key="2">
    <source>
        <dbReference type="EMBL" id="EFN66106.1"/>
    </source>
</evidence>
<reference evidence="2 3" key="1">
    <citation type="journal article" date="2010" name="Science">
        <title>Genomic comparison of the ants Camponotus floridanus and Harpegnathos saltator.</title>
        <authorList>
            <person name="Bonasio R."/>
            <person name="Zhang G."/>
            <person name="Ye C."/>
            <person name="Mutti N.S."/>
            <person name="Fang X."/>
            <person name="Qin N."/>
            <person name="Donahue G."/>
            <person name="Yang P."/>
            <person name="Li Q."/>
            <person name="Li C."/>
            <person name="Zhang P."/>
            <person name="Huang Z."/>
            <person name="Berger S.L."/>
            <person name="Reinberg D."/>
            <person name="Wang J."/>
            <person name="Liebig J."/>
        </authorList>
    </citation>
    <scope>NUCLEOTIDE SEQUENCE [LARGE SCALE GENOMIC DNA]</scope>
    <source>
        <strain evidence="3">C129</strain>
    </source>
</reference>
<keyword evidence="3" id="KW-1185">Reference proteome</keyword>
<feature type="compositionally biased region" description="Low complexity" evidence="1">
    <location>
        <begin position="154"/>
        <end position="165"/>
    </location>
</feature>
<protein>
    <submittedName>
        <fullName evidence="2">Uncharacterized protein</fullName>
    </submittedName>
</protein>